<dbReference type="RefSeq" id="WP_268780879.1">
    <property type="nucleotide sequence ID" value="NZ_JAPRAT010000027.1"/>
</dbReference>
<accession>A0A9J6RG29</accession>
<dbReference type="EMBL" id="JAPRAT010000027">
    <property type="protein sequence ID" value="MCZ0704113.1"/>
    <property type="molecule type" value="Genomic_DNA"/>
</dbReference>
<evidence type="ECO:0000313" key="2">
    <source>
        <dbReference type="EMBL" id="MCZ0704113.1"/>
    </source>
</evidence>
<sequence length="51" mass="5901">MLFNKQQILSLYAEKKGKGITNKQLAQAVDLNPATISRWFNFKMNLSDQKE</sequence>
<proteinExistence type="predicted"/>
<reference evidence="2" key="1">
    <citation type="submission" date="2022-11" db="EMBL/GenBank/DDBJ databases">
        <title>WGS of Natronobacillus azotifigens 24KS-1, an anaerobic diazotrophic haloalkaliphile from soda-rich habitats.</title>
        <authorList>
            <person name="Sorokin D.Y."/>
            <person name="Merkel A.Y."/>
        </authorList>
    </citation>
    <scope>NUCLEOTIDE SEQUENCE</scope>
    <source>
        <strain evidence="2">24KS-1</strain>
    </source>
</reference>
<comment type="caution">
    <text evidence="2">The sequence shown here is derived from an EMBL/GenBank/DDBJ whole genome shotgun (WGS) entry which is preliminary data.</text>
</comment>
<dbReference type="InterPro" id="IPR001387">
    <property type="entry name" value="Cro/C1-type_HTH"/>
</dbReference>
<organism evidence="2 3">
    <name type="scientific">Natronobacillus azotifigens</name>
    <dbReference type="NCBI Taxonomy" id="472978"/>
    <lineage>
        <taxon>Bacteria</taxon>
        <taxon>Bacillati</taxon>
        <taxon>Bacillota</taxon>
        <taxon>Bacilli</taxon>
        <taxon>Bacillales</taxon>
        <taxon>Bacillaceae</taxon>
        <taxon>Natronobacillus</taxon>
    </lineage>
</organism>
<protein>
    <submittedName>
        <fullName evidence="2">Helix-turn-helix domain containing protein</fullName>
    </submittedName>
</protein>
<dbReference type="InterPro" id="IPR010982">
    <property type="entry name" value="Lambda_DNA-bd_dom_sf"/>
</dbReference>
<name>A0A9J6RG29_9BACI</name>
<gene>
    <name evidence="2" type="ORF">OWO01_12930</name>
</gene>
<dbReference type="GO" id="GO:0003677">
    <property type="term" value="F:DNA binding"/>
    <property type="evidence" value="ECO:0007669"/>
    <property type="project" value="InterPro"/>
</dbReference>
<dbReference type="Gene3D" id="1.10.260.40">
    <property type="entry name" value="lambda repressor-like DNA-binding domains"/>
    <property type="match status" value="1"/>
</dbReference>
<dbReference type="SUPFAM" id="SSF47413">
    <property type="entry name" value="lambda repressor-like DNA-binding domains"/>
    <property type="match status" value="1"/>
</dbReference>
<dbReference type="Proteomes" id="UP001084197">
    <property type="component" value="Unassembled WGS sequence"/>
</dbReference>
<dbReference type="Pfam" id="PF01381">
    <property type="entry name" value="HTH_3"/>
    <property type="match status" value="1"/>
</dbReference>
<keyword evidence="3" id="KW-1185">Reference proteome</keyword>
<dbReference type="AlphaFoldDB" id="A0A9J6RG29"/>
<evidence type="ECO:0000313" key="3">
    <source>
        <dbReference type="Proteomes" id="UP001084197"/>
    </source>
</evidence>
<evidence type="ECO:0000259" key="1">
    <source>
        <dbReference type="Pfam" id="PF01381"/>
    </source>
</evidence>
<feature type="domain" description="HTH cro/C1-type" evidence="1">
    <location>
        <begin position="15"/>
        <end position="41"/>
    </location>
</feature>